<reference evidence="2 3" key="2">
    <citation type="journal article" date="2012" name="PLoS Pathog.">
        <title>Diverse lifestyles and strategies of plant pathogenesis encoded in the genomes of eighteen Dothideomycetes fungi.</title>
        <authorList>
            <person name="Ohm R.A."/>
            <person name="Feau N."/>
            <person name="Henrissat B."/>
            <person name="Schoch C.L."/>
            <person name="Horwitz B.A."/>
            <person name="Barry K.W."/>
            <person name="Condon B.J."/>
            <person name="Copeland A.C."/>
            <person name="Dhillon B."/>
            <person name="Glaser F."/>
            <person name="Hesse C.N."/>
            <person name="Kosti I."/>
            <person name="LaButti K."/>
            <person name="Lindquist E.A."/>
            <person name="Lucas S."/>
            <person name="Salamov A.A."/>
            <person name="Bradshaw R.E."/>
            <person name="Ciuffetti L."/>
            <person name="Hamelin R.C."/>
            <person name="Kema G.H.J."/>
            <person name="Lawrence C."/>
            <person name="Scott J.A."/>
            <person name="Spatafora J.W."/>
            <person name="Turgeon B.G."/>
            <person name="de Wit P.J.G.M."/>
            <person name="Zhong S."/>
            <person name="Goodwin S.B."/>
            <person name="Grigoriev I.V."/>
        </authorList>
    </citation>
    <scope>NUCLEOTIDE SEQUENCE [LARGE SCALE GENOMIC DNA]</scope>
    <source>
        <strain evidence="3">NZE10 / CBS 128990</strain>
    </source>
</reference>
<evidence type="ECO:0000256" key="1">
    <source>
        <dbReference type="SAM" id="MobiDB-lite"/>
    </source>
</evidence>
<gene>
    <name evidence="2" type="ORF">DOTSEDRAFT_25529</name>
</gene>
<dbReference type="HOGENOM" id="CLU_2263667_0_0_1"/>
<evidence type="ECO:0000313" key="2">
    <source>
        <dbReference type="EMBL" id="EME43607.1"/>
    </source>
</evidence>
<evidence type="ECO:0000313" key="3">
    <source>
        <dbReference type="Proteomes" id="UP000016933"/>
    </source>
</evidence>
<accession>M2XMC6</accession>
<keyword evidence="3" id="KW-1185">Reference proteome</keyword>
<sequence length="103" mass="11066">MRGSKLPATVITTNDNDETTLMTSFAQTNITLAFTADTSQQQHERRPPAWSFRPASPTNNANPSPLIAAPAAGQATLEQATRDLEQSGVEYPYNGLFDPTSVG</sequence>
<dbReference type="Proteomes" id="UP000016933">
    <property type="component" value="Unassembled WGS sequence"/>
</dbReference>
<name>M2XMC6_DOTSN</name>
<dbReference type="EMBL" id="KB446540">
    <property type="protein sequence ID" value="EME43607.1"/>
    <property type="molecule type" value="Genomic_DNA"/>
</dbReference>
<reference evidence="3" key="1">
    <citation type="journal article" date="2012" name="PLoS Genet.">
        <title>The genomes of the fungal plant pathogens Cladosporium fulvum and Dothistroma septosporum reveal adaptation to different hosts and lifestyles but also signatures of common ancestry.</title>
        <authorList>
            <person name="de Wit P.J.G.M."/>
            <person name="van der Burgt A."/>
            <person name="Oekmen B."/>
            <person name="Stergiopoulos I."/>
            <person name="Abd-Elsalam K.A."/>
            <person name="Aerts A.L."/>
            <person name="Bahkali A.H."/>
            <person name="Beenen H.G."/>
            <person name="Chettri P."/>
            <person name="Cox M.P."/>
            <person name="Datema E."/>
            <person name="de Vries R.P."/>
            <person name="Dhillon B."/>
            <person name="Ganley A.R."/>
            <person name="Griffiths S.A."/>
            <person name="Guo Y."/>
            <person name="Hamelin R.C."/>
            <person name="Henrissat B."/>
            <person name="Kabir M.S."/>
            <person name="Jashni M.K."/>
            <person name="Kema G."/>
            <person name="Klaubauf S."/>
            <person name="Lapidus A."/>
            <person name="Levasseur A."/>
            <person name="Lindquist E."/>
            <person name="Mehrabi R."/>
            <person name="Ohm R.A."/>
            <person name="Owen T.J."/>
            <person name="Salamov A."/>
            <person name="Schwelm A."/>
            <person name="Schijlen E."/>
            <person name="Sun H."/>
            <person name="van den Burg H.A."/>
            <person name="van Ham R.C.H.J."/>
            <person name="Zhang S."/>
            <person name="Goodwin S.B."/>
            <person name="Grigoriev I.V."/>
            <person name="Collemare J."/>
            <person name="Bradshaw R.E."/>
        </authorList>
    </citation>
    <scope>NUCLEOTIDE SEQUENCE [LARGE SCALE GENOMIC DNA]</scope>
    <source>
        <strain evidence="3">NZE10 / CBS 128990</strain>
    </source>
</reference>
<protein>
    <submittedName>
        <fullName evidence="2">Uncharacterized protein</fullName>
    </submittedName>
</protein>
<organism evidence="2 3">
    <name type="scientific">Dothistroma septosporum (strain NZE10 / CBS 128990)</name>
    <name type="common">Red band needle blight fungus</name>
    <name type="synonym">Mycosphaerella pini</name>
    <dbReference type="NCBI Taxonomy" id="675120"/>
    <lineage>
        <taxon>Eukaryota</taxon>
        <taxon>Fungi</taxon>
        <taxon>Dikarya</taxon>
        <taxon>Ascomycota</taxon>
        <taxon>Pezizomycotina</taxon>
        <taxon>Dothideomycetes</taxon>
        <taxon>Dothideomycetidae</taxon>
        <taxon>Mycosphaerellales</taxon>
        <taxon>Mycosphaerellaceae</taxon>
        <taxon>Dothistroma</taxon>
    </lineage>
</organism>
<proteinExistence type="predicted"/>
<feature type="region of interest" description="Disordered" evidence="1">
    <location>
        <begin position="37"/>
        <end position="66"/>
    </location>
</feature>
<feature type="compositionally biased region" description="Low complexity" evidence="1">
    <location>
        <begin position="54"/>
        <end position="65"/>
    </location>
</feature>
<dbReference type="AlphaFoldDB" id="M2XMC6"/>
<dbReference type="OrthoDB" id="5374328at2759"/>